<keyword evidence="3" id="KW-1185">Reference proteome</keyword>
<reference evidence="2 3" key="1">
    <citation type="journal article" date="2001" name="J. Virol.">
        <title>Analysis and characterization of the complete genome of tupaia (tree shrew) herpesvirus.</title>
        <authorList>
            <person name="Bahr U."/>
            <person name="Darai G."/>
        </authorList>
    </citation>
    <scope>NUCLEOTIDE SEQUENCE [LARGE SCALE GENOMIC DNA]</scope>
    <source>
        <strain evidence="2">2</strain>
    </source>
</reference>
<dbReference type="Proteomes" id="UP000137095">
    <property type="component" value="Segment"/>
</dbReference>
<organismHost>
    <name type="scientific">Tupaia belangeri</name>
    <name type="common">Common tree shrew</name>
    <name type="synonym">Tupaia glis belangeri</name>
    <dbReference type="NCBI Taxonomy" id="37347"/>
</organismHost>
<evidence type="ECO:0000313" key="3">
    <source>
        <dbReference type="Proteomes" id="UP000137095"/>
    </source>
</evidence>
<dbReference type="RefSeq" id="NP_116330.1">
    <property type="nucleotide sequence ID" value="NC_002794.1"/>
</dbReference>
<accession>Q91TW2</accession>
<dbReference type="GeneID" id="921207"/>
<feature type="compositionally biased region" description="Gly residues" evidence="1">
    <location>
        <begin position="508"/>
        <end position="518"/>
    </location>
</feature>
<dbReference type="OrthoDB" id="23200at10239"/>
<feature type="region of interest" description="Disordered" evidence="1">
    <location>
        <begin position="496"/>
        <end position="518"/>
    </location>
</feature>
<dbReference type="KEGG" id="vg:921207"/>
<dbReference type="Pfam" id="PF02393">
    <property type="entry name" value="US22"/>
    <property type="match status" value="2"/>
</dbReference>
<proteinExistence type="predicted"/>
<protein>
    <submittedName>
        <fullName evidence="2">T1</fullName>
    </submittedName>
</protein>
<evidence type="ECO:0000256" key="1">
    <source>
        <dbReference type="SAM" id="MobiDB-lite"/>
    </source>
</evidence>
<dbReference type="InterPro" id="IPR003360">
    <property type="entry name" value="US22-like"/>
</dbReference>
<evidence type="ECO:0000313" key="2">
    <source>
        <dbReference type="EMBL" id="AAK57025.1"/>
    </source>
</evidence>
<dbReference type="EMBL" id="AF281817">
    <property type="protein sequence ID" value="AAK57025.1"/>
    <property type="molecule type" value="Genomic_DNA"/>
</dbReference>
<sequence length="518" mass="55739">MPLTHSFAQYESLVRAFGFLYMSHYSAKATRRCVQRCAGRCVSLQSPPGWSVLVTPRGLLPQLAGLDLTALCPGKESWTAVVGPVVYASPRAPRAHETPYFLLLGHGFRVFIFDLSTTTMHLAARDFEEFARQGVRAALCLYEPAFVPLLTTSPSELVRPLLSASTSFAELRDLCIARRGQTVRLETPGRERASLRLVGHWEPLRACRPFSEQSPWVLQRCVEFVTRRLCCAWFVLGTVSHPEGDPAQPTQVLVVDQACAVYTYRLCDGELFRLAESVGHLFRAGVLAALLGRRHAGRGPGAEGRLEEPLERGYWFKERPGADDVFTAVADANDRAAQLVWLGTRERFLAPPSESPWRDPLRQALALDDWTWRAPCEAASGELFADHDQTDYLNGPPVSYHAAVNVRTEKARRQGSRALLRPLPQPCARCRSTCSGHTAVAATKAALSAAAAAAAGEAPAAAAAKAKPGAAVAAAAVTAVAAVAAGPEPAVAEEVGEDEEAAAVEGDAGPGEGWVGTL</sequence>
<organism evidence="2 3">
    <name type="scientific">Tupaiid herpesvirus 1 (strain 1)</name>
    <name type="common">TuHV-1</name>
    <name type="synonym">Herpesvirus tupaia (strain 1)</name>
    <dbReference type="NCBI Taxonomy" id="10397"/>
    <lineage>
        <taxon>Viruses</taxon>
        <taxon>Duplodnaviria</taxon>
        <taxon>Heunggongvirae</taxon>
        <taxon>Peploviricota</taxon>
        <taxon>Herviviricetes</taxon>
        <taxon>Herpesvirales</taxon>
        <taxon>Orthoherpesviridae</taxon>
        <taxon>Betaherpesvirinae</taxon>
        <taxon>Quwivirus</taxon>
        <taxon>Quwivirus tupaiidbeta1</taxon>
    </lineage>
</organism>
<name>Q91TW2_TUHV1</name>